<keyword evidence="1" id="KW-0812">Transmembrane</keyword>
<reference evidence="2 3" key="1">
    <citation type="submission" date="2018-08" db="EMBL/GenBank/DDBJ databases">
        <title>Genomic Encyclopedia of Type Strains, Phase IV (KMG-IV): sequencing the most valuable type-strain genomes for metagenomic binning, comparative biology and taxonomic classification.</title>
        <authorList>
            <person name="Goeker M."/>
        </authorList>
    </citation>
    <scope>NUCLEOTIDE SEQUENCE [LARGE SCALE GENOMIC DNA]</scope>
    <source>
        <strain evidence="2 3">DSM 18841</strain>
    </source>
</reference>
<proteinExistence type="predicted"/>
<evidence type="ECO:0000256" key="1">
    <source>
        <dbReference type="SAM" id="Phobius"/>
    </source>
</evidence>
<name>A0A3E0ICK8_9FLAO</name>
<keyword evidence="1" id="KW-0472">Membrane</keyword>
<accession>A0A3E0ICK8</accession>
<gene>
    <name evidence="2" type="ORF">C7448_101419</name>
</gene>
<dbReference type="AlphaFoldDB" id="A0A3E0ICK8"/>
<dbReference type="Proteomes" id="UP000256884">
    <property type="component" value="Unassembled WGS sequence"/>
</dbReference>
<protein>
    <submittedName>
        <fullName evidence="2">Uncharacterized protein</fullName>
    </submittedName>
</protein>
<dbReference type="RefSeq" id="WP_170136991.1">
    <property type="nucleotide sequence ID" value="NZ_QUNS01000001.1"/>
</dbReference>
<organism evidence="2 3">
    <name type="scientific">Tenacibaculum gallaicum</name>
    <dbReference type="NCBI Taxonomy" id="561505"/>
    <lineage>
        <taxon>Bacteria</taxon>
        <taxon>Pseudomonadati</taxon>
        <taxon>Bacteroidota</taxon>
        <taxon>Flavobacteriia</taxon>
        <taxon>Flavobacteriales</taxon>
        <taxon>Flavobacteriaceae</taxon>
        <taxon>Tenacibaculum</taxon>
    </lineage>
</organism>
<comment type="caution">
    <text evidence="2">The sequence shown here is derived from an EMBL/GenBank/DDBJ whole genome shotgun (WGS) entry which is preliminary data.</text>
</comment>
<keyword evidence="1" id="KW-1133">Transmembrane helix</keyword>
<evidence type="ECO:0000313" key="2">
    <source>
        <dbReference type="EMBL" id="REH56381.1"/>
    </source>
</evidence>
<sequence length="57" mass="6416">MFLIEEEKSSTAYKVGYEIGQRIAHNSFLAVLLGVVVSVGFVWILTKVVKQIRNFGE</sequence>
<dbReference type="EMBL" id="QUNS01000001">
    <property type="protein sequence ID" value="REH56381.1"/>
    <property type="molecule type" value="Genomic_DNA"/>
</dbReference>
<evidence type="ECO:0000313" key="3">
    <source>
        <dbReference type="Proteomes" id="UP000256884"/>
    </source>
</evidence>
<feature type="transmembrane region" description="Helical" evidence="1">
    <location>
        <begin position="23"/>
        <end position="45"/>
    </location>
</feature>
<keyword evidence="3" id="KW-1185">Reference proteome</keyword>